<dbReference type="PANTHER" id="PTHR12993">
    <property type="entry name" value="N-ACETYLGLUCOSAMINYL-PHOSPHATIDYLINOSITOL DE-N-ACETYLASE-RELATED"/>
    <property type="match status" value="1"/>
</dbReference>
<proteinExistence type="predicted"/>
<dbReference type="PANTHER" id="PTHR12993:SF11">
    <property type="entry name" value="N-ACETYLGLUCOSAMINYL-PHOSPHATIDYLINOSITOL DE-N-ACETYLASE"/>
    <property type="match status" value="1"/>
</dbReference>
<dbReference type="Gene3D" id="3.40.50.10320">
    <property type="entry name" value="LmbE-like"/>
    <property type="match status" value="1"/>
</dbReference>
<accession>Q01UJ1</accession>
<dbReference type="GO" id="GO:0016811">
    <property type="term" value="F:hydrolase activity, acting on carbon-nitrogen (but not peptide) bonds, in linear amides"/>
    <property type="evidence" value="ECO:0007669"/>
    <property type="project" value="TreeGrafter"/>
</dbReference>
<dbReference type="InParanoid" id="Q01UJ1"/>
<dbReference type="Pfam" id="PF02585">
    <property type="entry name" value="PIG-L"/>
    <property type="match status" value="1"/>
</dbReference>
<protein>
    <submittedName>
        <fullName evidence="1">LmbE family protein</fullName>
    </submittedName>
</protein>
<reference evidence="1" key="1">
    <citation type="submission" date="2006-10" db="EMBL/GenBank/DDBJ databases">
        <title>Complete sequence of Solibacter usitatus Ellin6076.</title>
        <authorList>
            <consortium name="US DOE Joint Genome Institute"/>
            <person name="Copeland A."/>
            <person name="Lucas S."/>
            <person name="Lapidus A."/>
            <person name="Barry K."/>
            <person name="Detter J.C."/>
            <person name="Glavina del Rio T."/>
            <person name="Hammon N."/>
            <person name="Israni S."/>
            <person name="Dalin E."/>
            <person name="Tice H."/>
            <person name="Pitluck S."/>
            <person name="Thompson L.S."/>
            <person name="Brettin T."/>
            <person name="Bruce D."/>
            <person name="Han C."/>
            <person name="Tapia R."/>
            <person name="Gilna P."/>
            <person name="Schmutz J."/>
            <person name="Larimer F."/>
            <person name="Land M."/>
            <person name="Hauser L."/>
            <person name="Kyrpides N."/>
            <person name="Mikhailova N."/>
            <person name="Janssen P.H."/>
            <person name="Kuske C.R."/>
            <person name="Richardson P."/>
        </authorList>
    </citation>
    <scope>NUCLEOTIDE SEQUENCE</scope>
    <source>
        <strain evidence="1">Ellin6076</strain>
    </source>
</reference>
<dbReference type="InterPro" id="IPR003737">
    <property type="entry name" value="GlcNAc_PI_deacetylase-related"/>
</dbReference>
<dbReference type="STRING" id="234267.Acid_5732"/>
<dbReference type="OrthoDB" id="116799at2"/>
<dbReference type="EMBL" id="CP000473">
    <property type="protein sequence ID" value="ABJ86679.1"/>
    <property type="molecule type" value="Genomic_DNA"/>
</dbReference>
<evidence type="ECO:0000313" key="1">
    <source>
        <dbReference type="EMBL" id="ABJ86679.1"/>
    </source>
</evidence>
<dbReference type="HOGENOM" id="CLU_952275_0_0_0"/>
<dbReference type="SUPFAM" id="SSF102588">
    <property type="entry name" value="LmbE-like"/>
    <property type="match status" value="1"/>
</dbReference>
<dbReference type="KEGG" id="sus:Acid_5732"/>
<gene>
    <name evidence="1" type="ordered locus">Acid_5732</name>
</gene>
<dbReference type="InterPro" id="IPR024078">
    <property type="entry name" value="LmbE-like_dom_sf"/>
</dbReference>
<dbReference type="eggNOG" id="COG2120">
    <property type="taxonomic scope" value="Bacteria"/>
</dbReference>
<organism evidence="1">
    <name type="scientific">Solibacter usitatus (strain Ellin6076)</name>
    <dbReference type="NCBI Taxonomy" id="234267"/>
    <lineage>
        <taxon>Bacteria</taxon>
        <taxon>Pseudomonadati</taxon>
        <taxon>Acidobacteriota</taxon>
        <taxon>Terriglobia</taxon>
        <taxon>Bryobacterales</taxon>
        <taxon>Solibacteraceae</taxon>
        <taxon>Candidatus Solibacter</taxon>
    </lineage>
</organism>
<dbReference type="AlphaFoldDB" id="Q01UJ1"/>
<name>Q01UJ1_SOLUE</name>
<sequence length="296" mass="32348" precursor="true">MTRKDFLLALPAAAVAHSAGETPPKLLIVVAHPDDEYAFAATTYRLTRELGWAADLVVITNGEAGYRYSALAEAIYGVPLTAERDGRRRLPAIRRRETVNAGKVLGIRRHYFLDQQDSGFSTDSASAPTVNWDRSRILGVLEGLMRREHYDAVFTLLPTAQTHGHHRAATLLALEAAAGIAEDLRPLVLGAEPRAAGEPAARYGGLPSQPLFRTSDDLPAFTFARNRAFGYHNALNYQIVVNWFIAEHKSQGLFQSDSGKHQWEQFWLFAASGSDAESRVRSLAAGLNPAAQEAAA</sequence>